<comment type="caution">
    <text evidence="2">The sequence shown here is derived from an EMBL/GenBank/DDBJ whole genome shotgun (WGS) entry which is preliminary data.</text>
</comment>
<keyword evidence="3" id="KW-1185">Reference proteome</keyword>
<accession>A0ABV9F3B0</accession>
<organism evidence="2 3">
    <name type="scientific">Sphingobium tyrosinilyticum</name>
    <dbReference type="NCBI Taxonomy" id="2715436"/>
    <lineage>
        <taxon>Bacteria</taxon>
        <taxon>Pseudomonadati</taxon>
        <taxon>Pseudomonadota</taxon>
        <taxon>Alphaproteobacteria</taxon>
        <taxon>Sphingomonadales</taxon>
        <taxon>Sphingomonadaceae</taxon>
        <taxon>Sphingobium</taxon>
    </lineage>
</organism>
<name>A0ABV9F3B0_9SPHN</name>
<evidence type="ECO:0000313" key="2">
    <source>
        <dbReference type="EMBL" id="MFC4596112.1"/>
    </source>
</evidence>
<reference evidence="3" key="1">
    <citation type="journal article" date="2019" name="Int. J. Syst. Evol. Microbiol.">
        <title>The Global Catalogue of Microorganisms (GCM) 10K type strain sequencing project: providing services to taxonomists for standard genome sequencing and annotation.</title>
        <authorList>
            <consortium name="The Broad Institute Genomics Platform"/>
            <consortium name="The Broad Institute Genome Sequencing Center for Infectious Disease"/>
            <person name="Wu L."/>
            <person name="Ma J."/>
        </authorList>
    </citation>
    <scope>NUCLEOTIDE SEQUENCE [LARGE SCALE GENOMIC DNA]</scope>
    <source>
        <strain evidence="3">NBRC 103632</strain>
    </source>
</reference>
<dbReference type="Proteomes" id="UP001595957">
    <property type="component" value="Unassembled WGS sequence"/>
</dbReference>
<keyword evidence="1" id="KW-1133">Transmembrane helix</keyword>
<keyword evidence="1" id="KW-0472">Membrane</keyword>
<proteinExistence type="predicted"/>
<feature type="transmembrane region" description="Helical" evidence="1">
    <location>
        <begin position="34"/>
        <end position="55"/>
    </location>
</feature>
<protein>
    <submittedName>
        <fullName evidence="2">Uncharacterized protein</fullName>
    </submittedName>
</protein>
<dbReference type="RefSeq" id="WP_156518334.1">
    <property type="nucleotide sequence ID" value="NZ_JBHSFZ010000064.1"/>
</dbReference>
<keyword evidence="1" id="KW-0812">Transmembrane</keyword>
<gene>
    <name evidence="2" type="ORF">ACFO3E_18335</name>
</gene>
<sequence>MSLKASAGSFATAGGEIIAEVMTVHADRNSRLLIGYRATISLSIFTAVALCANLANAGHMPILGSVTHISAP</sequence>
<dbReference type="EMBL" id="JBHSFZ010000064">
    <property type="protein sequence ID" value="MFC4596112.1"/>
    <property type="molecule type" value="Genomic_DNA"/>
</dbReference>
<evidence type="ECO:0000313" key="3">
    <source>
        <dbReference type="Proteomes" id="UP001595957"/>
    </source>
</evidence>
<evidence type="ECO:0000256" key="1">
    <source>
        <dbReference type="SAM" id="Phobius"/>
    </source>
</evidence>